<dbReference type="VEuPathDB" id="TrichDB:TRFO_07394"/>
<feature type="region of interest" description="Disordered" evidence="1">
    <location>
        <begin position="303"/>
        <end position="329"/>
    </location>
</feature>
<evidence type="ECO:0000313" key="2">
    <source>
        <dbReference type="EMBL" id="OHT01827.1"/>
    </source>
</evidence>
<dbReference type="Proteomes" id="UP000179807">
    <property type="component" value="Unassembled WGS sequence"/>
</dbReference>
<dbReference type="InterPro" id="IPR037818">
    <property type="entry name" value="TAF8"/>
</dbReference>
<dbReference type="PANTHER" id="PTHR46338">
    <property type="entry name" value="TRANSCRIPTION INITIATION FACTOR TFIID SUBUNIT 8"/>
    <property type="match status" value="1"/>
</dbReference>
<reference evidence="2" key="1">
    <citation type="submission" date="2016-10" db="EMBL/GenBank/DDBJ databases">
        <authorList>
            <person name="Benchimol M."/>
            <person name="Almeida L.G."/>
            <person name="Vasconcelos A.T."/>
            <person name="Perreira-Neves A."/>
            <person name="Rosa I.A."/>
            <person name="Tasca T."/>
            <person name="Bogo M.R."/>
            <person name="de Souza W."/>
        </authorList>
    </citation>
    <scope>NUCLEOTIDE SEQUENCE [LARGE SCALE GENOMIC DNA]</scope>
    <source>
        <strain evidence="2">K</strain>
    </source>
</reference>
<proteinExistence type="predicted"/>
<dbReference type="GO" id="GO:0005669">
    <property type="term" value="C:transcription factor TFIID complex"/>
    <property type="evidence" value="ECO:0007669"/>
    <property type="project" value="InterPro"/>
</dbReference>
<evidence type="ECO:0000256" key="1">
    <source>
        <dbReference type="SAM" id="MobiDB-lite"/>
    </source>
</evidence>
<dbReference type="GeneID" id="94828357"/>
<feature type="region of interest" description="Disordered" evidence="1">
    <location>
        <begin position="380"/>
        <end position="399"/>
    </location>
</feature>
<keyword evidence="3" id="KW-1185">Reference proteome</keyword>
<dbReference type="CDD" id="cd00076">
    <property type="entry name" value="HFD_SF"/>
    <property type="match status" value="1"/>
</dbReference>
<evidence type="ECO:0000313" key="3">
    <source>
        <dbReference type="Proteomes" id="UP000179807"/>
    </source>
</evidence>
<dbReference type="InterPro" id="IPR009072">
    <property type="entry name" value="Histone-fold"/>
</dbReference>
<name>A0A1J4JS07_9EUKA</name>
<feature type="compositionally biased region" description="Basic and acidic residues" evidence="1">
    <location>
        <begin position="303"/>
        <end position="328"/>
    </location>
</feature>
<dbReference type="AlphaFoldDB" id="A0A1J4JS07"/>
<accession>A0A1J4JS07</accession>
<comment type="caution">
    <text evidence="2">The sequence shown here is derived from an EMBL/GenBank/DDBJ whole genome shotgun (WGS) entry which is preliminary data.</text>
</comment>
<dbReference type="Gene3D" id="1.10.20.10">
    <property type="entry name" value="Histone, subunit A"/>
    <property type="match status" value="1"/>
</dbReference>
<gene>
    <name evidence="2" type="ORF">TRFO_07394</name>
</gene>
<dbReference type="RefSeq" id="XP_068354963.1">
    <property type="nucleotide sequence ID" value="XM_068493653.1"/>
</dbReference>
<organism evidence="2 3">
    <name type="scientific">Tritrichomonas foetus</name>
    <dbReference type="NCBI Taxonomy" id="1144522"/>
    <lineage>
        <taxon>Eukaryota</taxon>
        <taxon>Metamonada</taxon>
        <taxon>Parabasalia</taxon>
        <taxon>Tritrichomonadida</taxon>
        <taxon>Tritrichomonadidae</taxon>
        <taxon>Tritrichomonas</taxon>
    </lineage>
</organism>
<dbReference type="PANTHER" id="PTHR46338:SF1">
    <property type="entry name" value="TRANSCRIPTION INITIATION FACTOR TFIID SUBUNIT 8"/>
    <property type="match status" value="1"/>
</dbReference>
<sequence length="426" mass="47912">MCDEFTHKIFRTLIARTLTSKFRNHNGVECFKTASESSIDVLVDATIKWIQDLARVASRRTSRCGRTETNAVDLFSALFESGLSFQELVKFYNDFSLLAIQPYEYLISPYPVFSTSKYYSDQFHVLKYKFQRTNSQGAGQYMTQGNHPAMPPNPQMGPNIQGHPSQNINNRAIPNPTMQGQQMGQAVNQHDYRLPFRANTTISYFPNFNNNSNISNTNPNQHPTVNINTHGLPSVSTVSVAGISTPPSMVGNPSMPNVAINGLNDENGNGEDDESALDQYGDSIPSFFPELPPLFTYKEQKMTDISQDEKNKLEASRENDQRESKEGLSKLVLNKSQLDEQANNKIFELNLVKPPEIDRPLGEWQSENKSGIYQMLGERNGKNPEFLPSDDDDEIINSAGPNNKEIRFLINILKTTHKGNESKTDD</sequence>
<protein>
    <submittedName>
        <fullName evidence="2">Uncharacterized protein</fullName>
    </submittedName>
</protein>
<dbReference type="GO" id="GO:0046982">
    <property type="term" value="F:protein heterodimerization activity"/>
    <property type="evidence" value="ECO:0007669"/>
    <property type="project" value="InterPro"/>
</dbReference>
<dbReference type="EMBL" id="MLAK01000893">
    <property type="protein sequence ID" value="OHT01827.1"/>
    <property type="molecule type" value="Genomic_DNA"/>
</dbReference>